<reference evidence="1 2" key="1">
    <citation type="journal article" date="2022" name="bioRxiv">
        <title>Ecology and evolution of chlamydial symbionts of arthropods.</title>
        <authorList>
            <person name="Halter T."/>
            <person name="Koestlbacher S."/>
            <person name="Collingro A."/>
            <person name="Sixt B.S."/>
            <person name="Toenshoff E.R."/>
            <person name="Hendrickx F."/>
            <person name="Kostanjsek R."/>
            <person name="Horn M."/>
        </authorList>
    </citation>
    <scope>NUCLEOTIDE SEQUENCE [LARGE SCALE GENOMIC DNA]</scope>
    <source>
        <strain evidence="1">W744xW776</strain>
    </source>
</reference>
<gene>
    <name evidence="1" type="ORF">RHABOEDO_001815</name>
</gene>
<sequence length="130" mass="14651">MSISAFQDVCRIHNISTSACNGTADNFYPECPETKKMVIRFWENNGAKFNINKANQDGSVVFDPLNREITFPNETQLQKLDQAVQDCVSKLFDCLKEETLPITKERVMIIIGDTVAKPQVEESSSFSQVI</sequence>
<dbReference type="Proteomes" id="UP000826014">
    <property type="component" value="Chromosome"/>
</dbReference>
<proteinExistence type="predicted"/>
<protein>
    <submittedName>
        <fullName evidence="1">Uncharacterized protein</fullName>
    </submittedName>
</protein>
<dbReference type="RefSeq" id="WP_215217317.1">
    <property type="nucleotide sequence ID" value="NZ_CP075587.1"/>
</dbReference>
<evidence type="ECO:0000313" key="2">
    <source>
        <dbReference type="Proteomes" id="UP000826014"/>
    </source>
</evidence>
<evidence type="ECO:0000313" key="1">
    <source>
        <dbReference type="EMBL" id="QYF49469.1"/>
    </source>
</evidence>
<keyword evidence="2" id="KW-1185">Reference proteome</keyword>
<accession>A0ABX8V2K0</accession>
<name>A0ABX8V2K0_9BACT</name>
<dbReference type="EMBL" id="CP075587">
    <property type="protein sequence ID" value="QYF49469.1"/>
    <property type="molecule type" value="Genomic_DNA"/>
</dbReference>
<organism evidence="1 2">
    <name type="scientific">Candidatus Rhabdochlamydia oedothoracis</name>
    <dbReference type="NCBI Taxonomy" id="2720720"/>
    <lineage>
        <taxon>Bacteria</taxon>
        <taxon>Pseudomonadati</taxon>
        <taxon>Chlamydiota</taxon>
        <taxon>Chlamydiia</taxon>
        <taxon>Parachlamydiales</taxon>
        <taxon>Candidatus Rhabdochlamydiaceae</taxon>
        <taxon>Candidatus Rhabdochlamydia</taxon>
    </lineage>
</organism>